<dbReference type="AlphaFoldDB" id="A0A9P8V1U6"/>
<gene>
    <name evidence="1" type="ORF">F5X68DRAFT_214831</name>
</gene>
<reference evidence="1" key="1">
    <citation type="journal article" date="2021" name="Nat. Commun.">
        <title>Genetic determinants of endophytism in the Arabidopsis root mycobiome.</title>
        <authorList>
            <person name="Mesny F."/>
            <person name="Miyauchi S."/>
            <person name="Thiergart T."/>
            <person name="Pickel B."/>
            <person name="Atanasova L."/>
            <person name="Karlsson M."/>
            <person name="Huettel B."/>
            <person name="Barry K.W."/>
            <person name="Haridas S."/>
            <person name="Chen C."/>
            <person name="Bauer D."/>
            <person name="Andreopoulos W."/>
            <person name="Pangilinan J."/>
            <person name="LaButti K."/>
            <person name="Riley R."/>
            <person name="Lipzen A."/>
            <person name="Clum A."/>
            <person name="Drula E."/>
            <person name="Henrissat B."/>
            <person name="Kohler A."/>
            <person name="Grigoriev I.V."/>
            <person name="Martin F.M."/>
            <person name="Hacquard S."/>
        </authorList>
    </citation>
    <scope>NUCLEOTIDE SEQUENCE</scope>
    <source>
        <strain evidence="1">MPI-SDFR-AT-0117</strain>
    </source>
</reference>
<proteinExistence type="predicted"/>
<name>A0A9P8V1U6_9PEZI</name>
<organism evidence="1 2">
    <name type="scientific">Plectosphaerella plurivora</name>
    <dbReference type="NCBI Taxonomy" id="936078"/>
    <lineage>
        <taxon>Eukaryota</taxon>
        <taxon>Fungi</taxon>
        <taxon>Dikarya</taxon>
        <taxon>Ascomycota</taxon>
        <taxon>Pezizomycotina</taxon>
        <taxon>Sordariomycetes</taxon>
        <taxon>Hypocreomycetidae</taxon>
        <taxon>Glomerellales</taxon>
        <taxon>Plectosphaerellaceae</taxon>
        <taxon>Plectosphaerella</taxon>
    </lineage>
</organism>
<sequence>MRVRCAWAWVAVVCSSDMDQPASRHAGIQGRRQKRGAERLTVTLTMPNGRCRRSGLLEVYWSSLYRVHDE</sequence>
<dbReference type="Proteomes" id="UP000770015">
    <property type="component" value="Unassembled WGS sequence"/>
</dbReference>
<protein>
    <submittedName>
        <fullName evidence="1">Uncharacterized protein</fullName>
    </submittedName>
</protein>
<accession>A0A9P8V1U6</accession>
<evidence type="ECO:0000313" key="2">
    <source>
        <dbReference type="Proteomes" id="UP000770015"/>
    </source>
</evidence>
<keyword evidence="2" id="KW-1185">Reference proteome</keyword>
<evidence type="ECO:0000313" key="1">
    <source>
        <dbReference type="EMBL" id="KAH6672681.1"/>
    </source>
</evidence>
<comment type="caution">
    <text evidence="1">The sequence shown here is derived from an EMBL/GenBank/DDBJ whole genome shotgun (WGS) entry which is preliminary data.</text>
</comment>
<dbReference type="EMBL" id="JAGSXJ010000027">
    <property type="protein sequence ID" value="KAH6672681.1"/>
    <property type="molecule type" value="Genomic_DNA"/>
</dbReference>